<keyword evidence="3" id="KW-1185">Reference proteome</keyword>
<dbReference type="EMBL" id="JASCZI010061364">
    <property type="protein sequence ID" value="MED6138537.1"/>
    <property type="molecule type" value="Genomic_DNA"/>
</dbReference>
<reference evidence="2 3" key="1">
    <citation type="journal article" date="2023" name="Plants (Basel)">
        <title>Bridging the Gap: Combining Genomics and Transcriptomics Approaches to Understand Stylosanthes scabra, an Orphan Legume from the Brazilian Caatinga.</title>
        <authorList>
            <person name="Ferreira-Neto J.R.C."/>
            <person name="da Silva M.D."/>
            <person name="Binneck E."/>
            <person name="de Melo N.F."/>
            <person name="da Silva R.H."/>
            <person name="de Melo A.L.T.M."/>
            <person name="Pandolfi V."/>
            <person name="Bustamante F.O."/>
            <person name="Brasileiro-Vidal A.C."/>
            <person name="Benko-Iseppon A.M."/>
        </authorList>
    </citation>
    <scope>NUCLEOTIDE SEQUENCE [LARGE SCALE GENOMIC DNA]</scope>
    <source>
        <tissue evidence="2">Leaves</tissue>
    </source>
</reference>
<comment type="caution">
    <text evidence="2">The sequence shown here is derived from an EMBL/GenBank/DDBJ whole genome shotgun (WGS) entry which is preliminary data.</text>
</comment>
<gene>
    <name evidence="2" type="ORF">PIB30_075096</name>
</gene>
<accession>A0ABU6SQE9</accession>
<name>A0ABU6SQE9_9FABA</name>
<organism evidence="2 3">
    <name type="scientific">Stylosanthes scabra</name>
    <dbReference type="NCBI Taxonomy" id="79078"/>
    <lineage>
        <taxon>Eukaryota</taxon>
        <taxon>Viridiplantae</taxon>
        <taxon>Streptophyta</taxon>
        <taxon>Embryophyta</taxon>
        <taxon>Tracheophyta</taxon>
        <taxon>Spermatophyta</taxon>
        <taxon>Magnoliopsida</taxon>
        <taxon>eudicotyledons</taxon>
        <taxon>Gunneridae</taxon>
        <taxon>Pentapetalae</taxon>
        <taxon>rosids</taxon>
        <taxon>fabids</taxon>
        <taxon>Fabales</taxon>
        <taxon>Fabaceae</taxon>
        <taxon>Papilionoideae</taxon>
        <taxon>50 kb inversion clade</taxon>
        <taxon>dalbergioids sensu lato</taxon>
        <taxon>Dalbergieae</taxon>
        <taxon>Pterocarpus clade</taxon>
        <taxon>Stylosanthes</taxon>
    </lineage>
</organism>
<evidence type="ECO:0000313" key="2">
    <source>
        <dbReference type="EMBL" id="MED6138537.1"/>
    </source>
</evidence>
<feature type="region of interest" description="Disordered" evidence="1">
    <location>
        <begin position="56"/>
        <end position="87"/>
    </location>
</feature>
<feature type="compositionally biased region" description="Polar residues" evidence="1">
    <location>
        <begin position="60"/>
        <end position="74"/>
    </location>
</feature>
<protein>
    <submittedName>
        <fullName evidence="2">Uncharacterized protein</fullName>
    </submittedName>
</protein>
<dbReference type="Proteomes" id="UP001341840">
    <property type="component" value="Unassembled WGS sequence"/>
</dbReference>
<evidence type="ECO:0000313" key="3">
    <source>
        <dbReference type="Proteomes" id="UP001341840"/>
    </source>
</evidence>
<proteinExistence type="predicted"/>
<evidence type="ECO:0000256" key="1">
    <source>
        <dbReference type="SAM" id="MobiDB-lite"/>
    </source>
</evidence>
<sequence length="143" mass="15692">MGGLESFQPIPAFECTPKCSYGLGIIRAYRCEGYVVKFLRGLNDQFSTIRSQVFVRKNSSKGSNSAKTDVGTANRQGKGRGKPYGGRGKLVCTYCGKLATDDDNYEENSADPKQQKVENQGLELRLGVHSRSKDHFTCPSSAQ</sequence>